<keyword evidence="3" id="KW-0645">Protease</keyword>
<evidence type="ECO:0000256" key="6">
    <source>
        <dbReference type="ARBA" id="ARBA00022833"/>
    </source>
</evidence>
<evidence type="ECO:0000256" key="5">
    <source>
        <dbReference type="ARBA" id="ARBA00022801"/>
    </source>
</evidence>
<keyword evidence="6" id="KW-0862">Zinc</keyword>
<evidence type="ECO:0000256" key="7">
    <source>
        <dbReference type="ARBA" id="ARBA00023049"/>
    </source>
</evidence>
<dbReference type="InterPro" id="IPR015211">
    <property type="entry name" value="Peptidase_M1_C"/>
</dbReference>
<dbReference type="Gene3D" id="1.25.40.320">
    <property type="entry name" value="Peptidase M1, leukotriene A4 hydrolase/aminopeptidase C-terminal domain"/>
    <property type="match status" value="1"/>
</dbReference>
<evidence type="ECO:0000256" key="3">
    <source>
        <dbReference type="ARBA" id="ARBA00022670"/>
    </source>
</evidence>
<dbReference type="Pfam" id="PF09127">
    <property type="entry name" value="Leuk-A4-hydro_C"/>
    <property type="match status" value="1"/>
</dbReference>
<comment type="similarity">
    <text evidence="2">Belongs to the peptidase M1 family.</text>
</comment>
<dbReference type="SMART" id="SM01263">
    <property type="entry name" value="Leuk-A4-hydro_C"/>
    <property type="match status" value="1"/>
</dbReference>
<dbReference type="GO" id="GO:0008270">
    <property type="term" value="F:zinc ion binding"/>
    <property type="evidence" value="ECO:0007669"/>
    <property type="project" value="InterPro"/>
</dbReference>
<dbReference type="KEGG" id="mng:MNEG_7056"/>
<dbReference type="EMBL" id="KK101432">
    <property type="protein sequence ID" value="KIZ00911.1"/>
    <property type="molecule type" value="Genomic_DNA"/>
</dbReference>
<evidence type="ECO:0000259" key="8">
    <source>
        <dbReference type="SMART" id="SM01263"/>
    </source>
</evidence>
<dbReference type="SUPFAM" id="SSF48371">
    <property type="entry name" value="ARM repeat"/>
    <property type="match status" value="1"/>
</dbReference>
<dbReference type="InterPro" id="IPR016024">
    <property type="entry name" value="ARM-type_fold"/>
</dbReference>
<dbReference type="STRING" id="145388.A0A0D2N4A5"/>
<dbReference type="GeneID" id="25739932"/>
<dbReference type="GO" id="GO:0008237">
    <property type="term" value="F:metallopeptidase activity"/>
    <property type="evidence" value="ECO:0007669"/>
    <property type="project" value="UniProtKB-KW"/>
</dbReference>
<keyword evidence="4" id="KW-0479">Metal-binding</keyword>
<evidence type="ECO:0000256" key="2">
    <source>
        <dbReference type="ARBA" id="ARBA00010136"/>
    </source>
</evidence>
<dbReference type="Proteomes" id="UP000054498">
    <property type="component" value="Unassembled WGS sequence"/>
</dbReference>
<name>A0A0D2N4A5_9CHLO</name>
<gene>
    <name evidence="9" type="ORF">MNEG_7056</name>
</gene>
<evidence type="ECO:0000313" key="9">
    <source>
        <dbReference type="EMBL" id="KIZ00911.1"/>
    </source>
</evidence>
<keyword evidence="7" id="KW-0482">Metalloprotease</keyword>
<comment type="cofactor">
    <cofactor evidence="1">
        <name>Zn(2+)</name>
        <dbReference type="ChEBI" id="CHEBI:29105"/>
    </cofactor>
</comment>
<organism evidence="9 10">
    <name type="scientific">Monoraphidium neglectum</name>
    <dbReference type="NCBI Taxonomy" id="145388"/>
    <lineage>
        <taxon>Eukaryota</taxon>
        <taxon>Viridiplantae</taxon>
        <taxon>Chlorophyta</taxon>
        <taxon>core chlorophytes</taxon>
        <taxon>Chlorophyceae</taxon>
        <taxon>CS clade</taxon>
        <taxon>Sphaeropleales</taxon>
        <taxon>Selenastraceae</taxon>
        <taxon>Monoraphidium</taxon>
    </lineage>
</organism>
<evidence type="ECO:0000313" key="10">
    <source>
        <dbReference type="Proteomes" id="UP000054498"/>
    </source>
</evidence>
<dbReference type="OrthoDB" id="79562at2759"/>
<keyword evidence="5" id="KW-0378">Hydrolase</keyword>
<dbReference type="InterPro" id="IPR038502">
    <property type="entry name" value="M1_LTA-4_hydro/amino_C_sf"/>
</dbReference>
<dbReference type="GO" id="GO:0006508">
    <property type="term" value="P:proteolysis"/>
    <property type="evidence" value="ECO:0007669"/>
    <property type="project" value="UniProtKB-KW"/>
</dbReference>
<evidence type="ECO:0000256" key="1">
    <source>
        <dbReference type="ARBA" id="ARBA00001947"/>
    </source>
</evidence>
<reference evidence="9 10" key="1">
    <citation type="journal article" date="2013" name="BMC Genomics">
        <title>Reconstruction of the lipid metabolism for the microalga Monoraphidium neglectum from its genome sequence reveals characteristics suitable for biofuel production.</title>
        <authorList>
            <person name="Bogen C."/>
            <person name="Al-Dilaimi A."/>
            <person name="Albersmeier A."/>
            <person name="Wichmann J."/>
            <person name="Grundmann M."/>
            <person name="Rupp O."/>
            <person name="Lauersen K.J."/>
            <person name="Blifernez-Klassen O."/>
            <person name="Kalinowski J."/>
            <person name="Goesmann A."/>
            <person name="Mussgnug J.H."/>
            <person name="Kruse O."/>
        </authorList>
    </citation>
    <scope>NUCLEOTIDE SEQUENCE [LARGE SCALE GENOMIC DNA]</scope>
    <source>
        <strain evidence="9 10">SAG 48.87</strain>
    </source>
</reference>
<protein>
    <recommendedName>
        <fullName evidence="8">Peptidase M1 leukotriene A4 hydrolase/aminopeptidase C-terminal domain-containing protein</fullName>
    </recommendedName>
</protein>
<dbReference type="GO" id="GO:0005829">
    <property type="term" value="C:cytosol"/>
    <property type="evidence" value="ECO:0007669"/>
    <property type="project" value="TreeGrafter"/>
</dbReference>
<dbReference type="PANTHER" id="PTHR45726">
    <property type="entry name" value="LEUKOTRIENE A-4 HYDROLASE"/>
    <property type="match status" value="1"/>
</dbReference>
<keyword evidence="10" id="KW-1185">Reference proteome</keyword>
<dbReference type="RefSeq" id="XP_013899930.1">
    <property type="nucleotide sequence ID" value="XM_014044476.1"/>
</dbReference>
<dbReference type="PANTHER" id="PTHR45726:SF3">
    <property type="entry name" value="LEUKOTRIENE A-4 HYDROLASE"/>
    <property type="match status" value="1"/>
</dbReference>
<evidence type="ECO:0000256" key="4">
    <source>
        <dbReference type="ARBA" id="ARBA00022723"/>
    </source>
</evidence>
<dbReference type="InterPro" id="IPR034015">
    <property type="entry name" value="M1_LTA4H"/>
</dbReference>
<feature type="domain" description="Peptidase M1 leukotriene A4 hydrolase/aminopeptidase C-terminal" evidence="8">
    <location>
        <begin position="1"/>
        <end position="70"/>
    </location>
</feature>
<sequence>MPQLCIQANDAAALPLAVAMVASVGRMKYLRPLYRALYRSKIGRQAALDTFKANAARYHPIARKMVAVDLEVTS</sequence>
<proteinExistence type="inferred from homology"/>
<accession>A0A0D2N4A5</accession>
<dbReference type="AlphaFoldDB" id="A0A0D2N4A5"/>